<protein>
    <submittedName>
        <fullName evidence="9">MFS transporter</fullName>
    </submittedName>
</protein>
<dbReference type="Gene3D" id="1.20.1250.20">
    <property type="entry name" value="MFS general substrate transporter like domains"/>
    <property type="match status" value="2"/>
</dbReference>
<evidence type="ECO:0000256" key="5">
    <source>
        <dbReference type="ARBA" id="ARBA00022989"/>
    </source>
</evidence>
<name>A0ABP7V7A7_9BACI</name>
<feature type="transmembrane region" description="Helical" evidence="7">
    <location>
        <begin position="70"/>
        <end position="89"/>
    </location>
</feature>
<evidence type="ECO:0000256" key="3">
    <source>
        <dbReference type="ARBA" id="ARBA00022448"/>
    </source>
</evidence>
<evidence type="ECO:0000313" key="10">
    <source>
        <dbReference type="Proteomes" id="UP001501734"/>
    </source>
</evidence>
<dbReference type="PROSITE" id="PS50850">
    <property type="entry name" value="MFS"/>
    <property type="match status" value="1"/>
</dbReference>
<dbReference type="InterPro" id="IPR020846">
    <property type="entry name" value="MFS_dom"/>
</dbReference>
<dbReference type="InterPro" id="IPR051788">
    <property type="entry name" value="MFS_Transporter"/>
</dbReference>
<evidence type="ECO:0000256" key="7">
    <source>
        <dbReference type="SAM" id="Phobius"/>
    </source>
</evidence>
<dbReference type="PANTHER" id="PTHR23514:SF3">
    <property type="entry name" value="BYPASS OF STOP CODON PROTEIN 6"/>
    <property type="match status" value="1"/>
</dbReference>
<feature type="transmembrane region" description="Helical" evidence="7">
    <location>
        <begin position="353"/>
        <end position="374"/>
    </location>
</feature>
<feature type="transmembrane region" description="Helical" evidence="7">
    <location>
        <begin position="34"/>
        <end position="58"/>
    </location>
</feature>
<feature type="transmembrane region" description="Helical" evidence="7">
    <location>
        <begin position="269"/>
        <end position="287"/>
    </location>
</feature>
<feature type="domain" description="Major facilitator superfamily (MFS) profile" evidence="8">
    <location>
        <begin position="5"/>
        <end position="378"/>
    </location>
</feature>
<evidence type="ECO:0000256" key="2">
    <source>
        <dbReference type="ARBA" id="ARBA00008335"/>
    </source>
</evidence>
<feature type="transmembrane region" description="Helical" evidence="7">
    <location>
        <begin position="293"/>
        <end position="313"/>
    </location>
</feature>
<dbReference type="PANTHER" id="PTHR23514">
    <property type="entry name" value="BYPASS OF STOP CODON PROTEIN 6"/>
    <property type="match status" value="1"/>
</dbReference>
<dbReference type="SUPFAM" id="SSF103473">
    <property type="entry name" value="MFS general substrate transporter"/>
    <property type="match status" value="1"/>
</dbReference>
<organism evidence="9 10">
    <name type="scientific">Amphibacillus indicireducens</name>
    <dbReference type="NCBI Taxonomy" id="1076330"/>
    <lineage>
        <taxon>Bacteria</taxon>
        <taxon>Bacillati</taxon>
        <taxon>Bacillota</taxon>
        <taxon>Bacilli</taxon>
        <taxon>Bacillales</taxon>
        <taxon>Bacillaceae</taxon>
        <taxon>Amphibacillus</taxon>
    </lineage>
</organism>
<feature type="transmembrane region" description="Helical" evidence="7">
    <location>
        <begin position="128"/>
        <end position="147"/>
    </location>
</feature>
<comment type="subcellular location">
    <subcellularLocation>
        <location evidence="1">Cell membrane</location>
        <topology evidence="1">Multi-pass membrane protein</topology>
    </subcellularLocation>
</comment>
<evidence type="ECO:0000256" key="4">
    <source>
        <dbReference type="ARBA" id="ARBA00022692"/>
    </source>
</evidence>
<reference evidence="10" key="1">
    <citation type="journal article" date="2019" name="Int. J. Syst. Evol. Microbiol.">
        <title>The Global Catalogue of Microorganisms (GCM) 10K type strain sequencing project: providing services to taxonomists for standard genome sequencing and annotation.</title>
        <authorList>
            <consortium name="The Broad Institute Genomics Platform"/>
            <consortium name="The Broad Institute Genome Sequencing Center for Infectious Disease"/>
            <person name="Wu L."/>
            <person name="Ma J."/>
        </authorList>
    </citation>
    <scope>NUCLEOTIDE SEQUENCE [LARGE SCALE GENOMIC DNA]</scope>
    <source>
        <strain evidence="10">JCM 17250</strain>
    </source>
</reference>
<gene>
    <name evidence="9" type="ORF">GCM10022410_04160</name>
</gene>
<sequence length="388" mass="41865">MYSLLLILIYIAFISLGLPDSLLGSAWPVIHNDLSIPISYMGIISMVISGGTIVTSLLSDKLTKKFGTRMVTTASVFLTAIALLGFSFASQFWMLLVFAIPYGLGAGAIDAALNNYVALHYSSKHMNWLHSFWGVGAVISPFVMSYALTNLTWNNGYRIVGLIQLGIGLLLIVTLPVWKVNQREEASQTKSIGLIDALKIKGVPYLLTGFFAYCAAEATAMYWASTYLVEVKNITVEQAAQFASLFYIGITAGRFLSGLIANKLGDRKMIVFGTLILSCGIISLLIPTGNPTASLAGFVIIGFGCAPIYPSIIHSTPSNFGAEHSGAIIGIQMASAYVGATFIPPLFGFLGHLTSFAILPVYLFIFVILMIIMTEMTFRTTAKKADLV</sequence>
<feature type="transmembrane region" description="Helical" evidence="7">
    <location>
        <begin position="325"/>
        <end position="347"/>
    </location>
</feature>
<dbReference type="EMBL" id="BAABDL010000018">
    <property type="protein sequence ID" value="GAA4060216.1"/>
    <property type="molecule type" value="Genomic_DNA"/>
</dbReference>
<keyword evidence="6 7" id="KW-0472">Membrane</keyword>
<evidence type="ECO:0000313" key="9">
    <source>
        <dbReference type="EMBL" id="GAA4060216.1"/>
    </source>
</evidence>
<comment type="similarity">
    <text evidence="2">Belongs to the major facilitator superfamily.</text>
</comment>
<comment type="caution">
    <text evidence="9">The sequence shown here is derived from an EMBL/GenBank/DDBJ whole genome shotgun (WGS) entry which is preliminary data.</text>
</comment>
<feature type="transmembrane region" description="Helical" evidence="7">
    <location>
        <begin position="244"/>
        <end position="262"/>
    </location>
</feature>
<keyword evidence="3" id="KW-0813">Transport</keyword>
<feature type="transmembrane region" description="Helical" evidence="7">
    <location>
        <begin position="95"/>
        <end position="116"/>
    </location>
</feature>
<evidence type="ECO:0000256" key="1">
    <source>
        <dbReference type="ARBA" id="ARBA00004651"/>
    </source>
</evidence>
<evidence type="ECO:0000259" key="8">
    <source>
        <dbReference type="PROSITE" id="PS50850"/>
    </source>
</evidence>
<feature type="transmembrane region" description="Helical" evidence="7">
    <location>
        <begin position="202"/>
        <end position="224"/>
    </location>
</feature>
<dbReference type="InterPro" id="IPR036259">
    <property type="entry name" value="MFS_trans_sf"/>
</dbReference>
<dbReference type="RefSeq" id="WP_344909840.1">
    <property type="nucleotide sequence ID" value="NZ_BAABDL010000018.1"/>
</dbReference>
<dbReference type="Pfam" id="PF07690">
    <property type="entry name" value="MFS_1"/>
    <property type="match status" value="1"/>
</dbReference>
<keyword evidence="5 7" id="KW-1133">Transmembrane helix</keyword>
<keyword evidence="10" id="KW-1185">Reference proteome</keyword>
<keyword evidence="4 7" id="KW-0812">Transmembrane</keyword>
<dbReference type="InterPro" id="IPR011701">
    <property type="entry name" value="MFS"/>
</dbReference>
<feature type="transmembrane region" description="Helical" evidence="7">
    <location>
        <begin position="159"/>
        <end position="181"/>
    </location>
</feature>
<evidence type="ECO:0000256" key="6">
    <source>
        <dbReference type="ARBA" id="ARBA00023136"/>
    </source>
</evidence>
<accession>A0ABP7V7A7</accession>
<dbReference type="Proteomes" id="UP001501734">
    <property type="component" value="Unassembled WGS sequence"/>
</dbReference>
<proteinExistence type="inferred from homology"/>